<evidence type="ECO:0000313" key="2">
    <source>
        <dbReference type="EMBL" id="EYU14195.1"/>
    </source>
</evidence>
<reference evidence="2 3" key="1">
    <citation type="submission" date="2014-03" db="EMBL/GenBank/DDBJ databases">
        <title>Draft Genome of Photorhabdus luminescens BA1, an Egyptian Isolate.</title>
        <authorList>
            <person name="Ghazal S."/>
            <person name="Hurst S.G.IV."/>
            <person name="Morris K."/>
            <person name="Thomas K."/>
            <person name="Tisa L.S."/>
        </authorList>
    </citation>
    <scope>NUCLEOTIDE SEQUENCE [LARGE SCALE GENOMIC DNA]</scope>
    <source>
        <strain evidence="2 3">BA1</strain>
    </source>
</reference>
<feature type="domain" description="Baseplate protein J-like barrel" evidence="1">
    <location>
        <begin position="106"/>
        <end position="184"/>
    </location>
</feature>
<protein>
    <submittedName>
        <fullName evidence="2">Putative phage Mu protein gp47-like protein</fullName>
    </submittedName>
</protein>
<keyword evidence="3" id="KW-1185">Reference proteome</keyword>
<dbReference type="RefSeq" id="WP_036780987.1">
    <property type="nucleotide sequence ID" value="NZ_CAWLTM010000061.1"/>
</dbReference>
<evidence type="ECO:0000259" key="1">
    <source>
        <dbReference type="Pfam" id="PF04865"/>
    </source>
</evidence>
<accession>A0A022PI56</accession>
<proteinExistence type="predicted"/>
<dbReference type="AlphaFoldDB" id="A0A022PI56"/>
<dbReference type="EMBL" id="JFGV01000054">
    <property type="protein sequence ID" value="EYU14195.1"/>
    <property type="molecule type" value="Genomic_DNA"/>
</dbReference>
<name>A0A022PI56_9GAMM</name>
<dbReference type="PATRIC" id="fig|1393736.3.peg.3328"/>
<dbReference type="Pfam" id="PF04865">
    <property type="entry name" value="Baseplate_J"/>
    <property type="match status" value="1"/>
</dbReference>
<comment type="caution">
    <text evidence="2">The sequence shown here is derived from an EMBL/GenBank/DDBJ whole genome shotgun (WGS) entry which is preliminary data.</text>
</comment>
<dbReference type="InterPro" id="IPR006949">
    <property type="entry name" value="Barrel_Baseplate_J-like"/>
</dbReference>
<sequence>MYESIINTMLPAIDKNGINAPDYQTILNSWKTIFRDIYGDDIYIESDSKDGVFLSLIAYVIHGCNNATIASYNSFSPTTAVGEGLSRNVKINGITRKSSSNSTVDVLVTGRAGTVIRNASVRDDAGNTWSLPDEVIIDTHGQAIVTAVCQKSGAIGALPHTVNQIATPTLGWQTVTNPVAATLGRGIETDIELRIRQAVSVALPSRTIMDGLVGAIANLHGVSRYRGYDNDSDNTDENGIPAHSIALVIDGGDSKEIARTILIKKTPGIPTFGTTSETITDDYGNKKTINFYRPTLVPIYVEIHIKPFIGYTSDIGNNIRNEISNYIKSLYIGDGIYVTRLFVPANLCNKNGGQTYEVLSVTVGKSASTTGTANIDIAFNQAPTCSPENIKIVTVLE</sequence>
<organism evidence="2 3">
    <name type="scientific">Photorhabdus aegyptia</name>
    <dbReference type="NCBI Taxonomy" id="2805098"/>
    <lineage>
        <taxon>Bacteria</taxon>
        <taxon>Pseudomonadati</taxon>
        <taxon>Pseudomonadota</taxon>
        <taxon>Gammaproteobacteria</taxon>
        <taxon>Enterobacterales</taxon>
        <taxon>Morganellaceae</taxon>
        <taxon>Photorhabdus</taxon>
    </lineage>
</organism>
<gene>
    <name evidence="2" type="ORF">BA1DRAFT_03259</name>
</gene>
<evidence type="ECO:0000313" key="3">
    <source>
        <dbReference type="Proteomes" id="UP000023464"/>
    </source>
</evidence>
<dbReference type="Proteomes" id="UP000023464">
    <property type="component" value="Unassembled WGS sequence"/>
</dbReference>